<dbReference type="GO" id="GO:0003779">
    <property type="term" value="F:actin binding"/>
    <property type="evidence" value="ECO:0007669"/>
    <property type="project" value="UniProtKB-KW"/>
</dbReference>
<comment type="subcellular location">
    <subcellularLocation>
        <location evidence="3">Cell membrane</location>
        <topology evidence="3">Peripheral membrane protein</topology>
        <orientation evidence="3">Cytoplasmic side</orientation>
    </subcellularLocation>
    <subcellularLocation>
        <location evidence="2">Cytoplasm</location>
        <location evidence="2">Cytoskeleton</location>
    </subcellularLocation>
    <subcellularLocation>
        <location evidence="1">Cytoplasmic vesicle membrane</location>
        <topology evidence="1">Peripheral membrane protein</topology>
        <orientation evidence="1">Cytoplasmic side</orientation>
    </subcellularLocation>
</comment>
<evidence type="ECO:0000256" key="12">
    <source>
        <dbReference type="ARBA" id="ARBA00023212"/>
    </source>
</evidence>
<dbReference type="GO" id="GO:0045010">
    <property type="term" value="P:actin nucleation"/>
    <property type="evidence" value="ECO:0007669"/>
    <property type="project" value="InterPro"/>
</dbReference>
<organism evidence="15 16">
    <name type="scientific">Callorhinchus milii</name>
    <name type="common">Ghost shark</name>
    <dbReference type="NCBI Taxonomy" id="7868"/>
    <lineage>
        <taxon>Eukaryota</taxon>
        <taxon>Metazoa</taxon>
        <taxon>Chordata</taxon>
        <taxon>Craniata</taxon>
        <taxon>Vertebrata</taxon>
        <taxon>Chondrichthyes</taxon>
        <taxon>Holocephali</taxon>
        <taxon>Chimaeriformes</taxon>
        <taxon>Callorhinchidae</taxon>
        <taxon>Callorhinchus</taxon>
    </lineage>
</organism>
<dbReference type="GO" id="GO:0048193">
    <property type="term" value="P:Golgi vesicle transport"/>
    <property type="evidence" value="ECO:0007669"/>
    <property type="project" value="TreeGrafter"/>
</dbReference>
<dbReference type="Ensembl" id="ENSCMIT00000035858.1">
    <property type="protein sequence ID" value="ENSCMIP00000035332.1"/>
    <property type="gene ID" value="ENSCMIG00000014954.1"/>
</dbReference>
<dbReference type="InterPro" id="IPR029901">
    <property type="entry name" value="Spire"/>
</dbReference>
<sequence length="83" mass="9216">MAVAEEVFSLEAMLIVQGQPVSEEQAWALCYQSCQGLLTQEQGEPQPRFERIDNLTLFQDGSVVCVPANGNSSLHYPAQQIYL</sequence>
<evidence type="ECO:0000256" key="3">
    <source>
        <dbReference type="ARBA" id="ARBA00004413"/>
    </source>
</evidence>
<evidence type="ECO:0000256" key="5">
    <source>
        <dbReference type="ARBA" id="ARBA00022448"/>
    </source>
</evidence>
<evidence type="ECO:0000256" key="1">
    <source>
        <dbReference type="ARBA" id="ARBA00004180"/>
    </source>
</evidence>
<dbReference type="GO" id="GO:0005856">
    <property type="term" value="C:cytoskeleton"/>
    <property type="evidence" value="ECO:0007669"/>
    <property type="project" value="UniProtKB-SubCell"/>
</dbReference>
<evidence type="ECO:0000313" key="16">
    <source>
        <dbReference type="Proteomes" id="UP000314986"/>
    </source>
</evidence>
<dbReference type="GO" id="GO:0051295">
    <property type="term" value="P:establishment of meiotic spindle localization"/>
    <property type="evidence" value="ECO:0007669"/>
    <property type="project" value="TreeGrafter"/>
</dbReference>
<accession>A0A4W3J0D0</accession>
<dbReference type="GO" id="GO:0030041">
    <property type="term" value="P:actin filament polymerization"/>
    <property type="evidence" value="ECO:0007669"/>
    <property type="project" value="TreeGrafter"/>
</dbReference>
<name>A0A4W3J0D0_CALMI</name>
<dbReference type="GO" id="GO:0051639">
    <property type="term" value="P:actin filament network formation"/>
    <property type="evidence" value="ECO:0007669"/>
    <property type="project" value="TreeGrafter"/>
</dbReference>
<evidence type="ECO:0000256" key="11">
    <source>
        <dbReference type="ARBA" id="ARBA00023203"/>
    </source>
</evidence>
<keyword evidence="10" id="KW-0472">Membrane</keyword>
<reference evidence="16" key="2">
    <citation type="journal article" date="2007" name="PLoS Biol.">
        <title>Survey sequencing and comparative analysis of the elephant shark (Callorhinchus milii) genome.</title>
        <authorList>
            <person name="Venkatesh B."/>
            <person name="Kirkness E.F."/>
            <person name="Loh Y.H."/>
            <person name="Halpern A.L."/>
            <person name="Lee A.P."/>
            <person name="Johnson J."/>
            <person name="Dandona N."/>
            <person name="Viswanathan L.D."/>
            <person name="Tay A."/>
            <person name="Venter J.C."/>
            <person name="Strausberg R.L."/>
            <person name="Brenner S."/>
        </authorList>
    </citation>
    <scope>NUCLEOTIDE SEQUENCE [LARGE SCALE GENOMIC DNA]</scope>
</reference>
<evidence type="ECO:0000256" key="13">
    <source>
        <dbReference type="ARBA" id="ARBA00023329"/>
    </source>
</evidence>
<reference evidence="16" key="3">
    <citation type="journal article" date="2014" name="Nature">
        <title>Elephant shark genome provides unique insights into gnathostome evolution.</title>
        <authorList>
            <consortium name="International Elephant Shark Genome Sequencing Consortium"/>
            <person name="Venkatesh B."/>
            <person name="Lee A.P."/>
            <person name="Ravi V."/>
            <person name="Maurya A.K."/>
            <person name="Lian M.M."/>
            <person name="Swann J.B."/>
            <person name="Ohta Y."/>
            <person name="Flajnik M.F."/>
            <person name="Sutoh Y."/>
            <person name="Kasahara M."/>
            <person name="Hoon S."/>
            <person name="Gangu V."/>
            <person name="Roy S.W."/>
            <person name="Irimia M."/>
            <person name="Korzh V."/>
            <person name="Kondrychyn I."/>
            <person name="Lim Z.W."/>
            <person name="Tay B.H."/>
            <person name="Tohari S."/>
            <person name="Kong K.W."/>
            <person name="Ho S."/>
            <person name="Lorente-Galdos B."/>
            <person name="Quilez J."/>
            <person name="Marques-Bonet T."/>
            <person name="Raney B.J."/>
            <person name="Ingham P.W."/>
            <person name="Tay A."/>
            <person name="Hillier L.W."/>
            <person name="Minx P."/>
            <person name="Boehm T."/>
            <person name="Wilson R.K."/>
            <person name="Brenner S."/>
            <person name="Warren W.C."/>
        </authorList>
    </citation>
    <scope>NUCLEOTIDE SEQUENCE [LARGE SCALE GENOMIC DNA]</scope>
</reference>
<reference evidence="16" key="1">
    <citation type="journal article" date="2006" name="Science">
        <title>Ancient noncoding elements conserved in the human genome.</title>
        <authorList>
            <person name="Venkatesh B."/>
            <person name="Kirkness E.F."/>
            <person name="Loh Y.H."/>
            <person name="Halpern A.L."/>
            <person name="Lee A.P."/>
            <person name="Johnson J."/>
            <person name="Dandona N."/>
            <person name="Viswanathan L.D."/>
            <person name="Tay A."/>
            <person name="Venter J.C."/>
            <person name="Strausberg R.L."/>
            <person name="Brenner S."/>
        </authorList>
    </citation>
    <scope>NUCLEOTIDE SEQUENCE [LARGE SCALE GENOMIC DNA]</scope>
</reference>
<dbReference type="GO" id="GO:0040038">
    <property type="term" value="P:polar body extrusion after meiotic divisions"/>
    <property type="evidence" value="ECO:0007669"/>
    <property type="project" value="TreeGrafter"/>
</dbReference>
<evidence type="ECO:0000256" key="9">
    <source>
        <dbReference type="ARBA" id="ARBA00022927"/>
    </source>
</evidence>
<dbReference type="PROSITE" id="PS51377">
    <property type="entry name" value="KIND"/>
    <property type="match status" value="1"/>
</dbReference>
<keyword evidence="5" id="KW-0813">Transport</keyword>
<keyword evidence="6" id="KW-1003">Cell membrane</keyword>
<keyword evidence="16" id="KW-1185">Reference proteome</keyword>
<dbReference type="GO" id="GO:0008017">
    <property type="term" value="F:microtubule binding"/>
    <property type="evidence" value="ECO:0007669"/>
    <property type="project" value="TreeGrafter"/>
</dbReference>
<dbReference type="PANTHER" id="PTHR21345">
    <property type="entry name" value="SPIRE"/>
    <property type="match status" value="1"/>
</dbReference>
<dbReference type="GO" id="GO:0005886">
    <property type="term" value="C:plasma membrane"/>
    <property type="evidence" value="ECO:0007669"/>
    <property type="project" value="UniProtKB-SubCell"/>
</dbReference>
<evidence type="ECO:0000256" key="6">
    <source>
        <dbReference type="ARBA" id="ARBA00022475"/>
    </source>
</evidence>
<dbReference type="Pfam" id="PF16474">
    <property type="entry name" value="KIND"/>
    <property type="match status" value="1"/>
</dbReference>
<reference evidence="15" key="4">
    <citation type="submission" date="2025-08" db="UniProtKB">
        <authorList>
            <consortium name="Ensembl"/>
        </authorList>
    </citation>
    <scope>IDENTIFICATION</scope>
</reference>
<protein>
    <recommendedName>
        <fullName evidence="14">KIND domain-containing protein</fullName>
    </recommendedName>
</protein>
<dbReference type="Proteomes" id="UP000314986">
    <property type="component" value="Unassembled WGS sequence"/>
</dbReference>
<evidence type="ECO:0000256" key="4">
    <source>
        <dbReference type="ARBA" id="ARBA00010956"/>
    </source>
</evidence>
<dbReference type="InterPro" id="IPR011019">
    <property type="entry name" value="KIND_dom"/>
</dbReference>
<dbReference type="AlphaFoldDB" id="A0A4W3J0D0"/>
<keyword evidence="7" id="KW-0963">Cytoplasm</keyword>
<keyword evidence="12" id="KW-0206">Cytoskeleton</keyword>
<dbReference type="InParanoid" id="A0A4W3J0D0"/>
<dbReference type="GO" id="GO:0030659">
    <property type="term" value="C:cytoplasmic vesicle membrane"/>
    <property type="evidence" value="ECO:0007669"/>
    <property type="project" value="UniProtKB-SubCell"/>
</dbReference>
<evidence type="ECO:0000256" key="7">
    <source>
        <dbReference type="ARBA" id="ARBA00022490"/>
    </source>
</evidence>
<keyword evidence="13" id="KW-0968">Cytoplasmic vesicle</keyword>
<comment type="similarity">
    <text evidence="4">Belongs to the spire family.</text>
</comment>
<evidence type="ECO:0000256" key="2">
    <source>
        <dbReference type="ARBA" id="ARBA00004245"/>
    </source>
</evidence>
<evidence type="ECO:0000313" key="15">
    <source>
        <dbReference type="Ensembl" id="ENSCMIP00000035332.1"/>
    </source>
</evidence>
<keyword evidence="8" id="KW-0677">Repeat</keyword>
<dbReference type="GO" id="GO:0005938">
    <property type="term" value="C:cell cortex"/>
    <property type="evidence" value="ECO:0007669"/>
    <property type="project" value="TreeGrafter"/>
</dbReference>
<feature type="domain" description="KIND" evidence="14">
    <location>
        <begin position="8"/>
        <end position="83"/>
    </location>
</feature>
<evidence type="ECO:0000259" key="14">
    <source>
        <dbReference type="PROSITE" id="PS51377"/>
    </source>
</evidence>
<keyword evidence="9" id="KW-0653">Protein transport</keyword>
<dbReference type="PANTHER" id="PTHR21345:SF3">
    <property type="entry name" value="PROTEIN SPIRE"/>
    <property type="match status" value="1"/>
</dbReference>
<keyword evidence="11" id="KW-0009">Actin-binding</keyword>
<dbReference type="GO" id="GO:0015031">
    <property type="term" value="P:protein transport"/>
    <property type="evidence" value="ECO:0007669"/>
    <property type="project" value="UniProtKB-KW"/>
</dbReference>
<evidence type="ECO:0000256" key="10">
    <source>
        <dbReference type="ARBA" id="ARBA00023136"/>
    </source>
</evidence>
<reference evidence="15" key="5">
    <citation type="submission" date="2025-09" db="UniProtKB">
        <authorList>
            <consortium name="Ensembl"/>
        </authorList>
    </citation>
    <scope>IDENTIFICATION</scope>
</reference>
<evidence type="ECO:0000256" key="8">
    <source>
        <dbReference type="ARBA" id="ARBA00022737"/>
    </source>
</evidence>
<proteinExistence type="inferred from homology"/>
<dbReference type="GO" id="GO:0036089">
    <property type="term" value="P:cleavage furrow formation"/>
    <property type="evidence" value="ECO:0007669"/>
    <property type="project" value="TreeGrafter"/>
</dbReference>
<dbReference type="Gene3D" id="1.10.510.10">
    <property type="entry name" value="Transferase(Phosphotransferase) domain 1"/>
    <property type="match status" value="1"/>
</dbReference>